<sequence>MLKPSLVAASHLQGQHLLKLALFCMVWLCCTMTIVGNVWADAGEIKAQKVEASFGDNRIEIAARFDISLSDDLQEALKNGLSLSFVYEFQLTRPRIYSWYRQVADGFGPNSSLSYQLSYHALSRQYRLHVGSFYRNFQNINEALAALGIVRNWGVLYDSSIARDKGGEFAGKVRLKLDRSRLPKTYQLTAFGHEEWQLESPWIEFTKVREEASSNE</sequence>
<proteinExistence type="predicted"/>
<evidence type="ECO:0000313" key="2">
    <source>
        <dbReference type="EMBL" id="QBC43013.1"/>
    </source>
</evidence>
<evidence type="ECO:0000256" key="1">
    <source>
        <dbReference type="SAM" id="Phobius"/>
    </source>
</evidence>
<dbReference type="RefSeq" id="WP_130105621.1">
    <property type="nucleotide sequence ID" value="NZ_CP025781.1"/>
</dbReference>
<evidence type="ECO:0008006" key="4">
    <source>
        <dbReference type="Google" id="ProtNLM"/>
    </source>
</evidence>
<gene>
    <name evidence="2" type="ORF">C1H71_05255</name>
</gene>
<evidence type="ECO:0000313" key="3">
    <source>
        <dbReference type="Proteomes" id="UP000515917"/>
    </source>
</evidence>
<organism evidence="2 3">
    <name type="scientific">Iodobacter fluviatilis</name>
    <dbReference type="NCBI Taxonomy" id="537"/>
    <lineage>
        <taxon>Bacteria</taxon>
        <taxon>Pseudomonadati</taxon>
        <taxon>Pseudomonadota</taxon>
        <taxon>Betaproteobacteria</taxon>
        <taxon>Neisseriales</taxon>
        <taxon>Chitinibacteraceae</taxon>
        <taxon>Iodobacter</taxon>
    </lineage>
</organism>
<keyword evidence="3" id="KW-1185">Reference proteome</keyword>
<keyword evidence="1" id="KW-0472">Membrane</keyword>
<keyword evidence="1" id="KW-1133">Transmembrane helix</keyword>
<dbReference type="Proteomes" id="UP000515917">
    <property type="component" value="Chromosome"/>
</dbReference>
<keyword evidence="1" id="KW-0812">Transmembrane</keyword>
<accession>A0A7G3G7K2</accession>
<reference evidence="2 3" key="1">
    <citation type="submission" date="2018-01" db="EMBL/GenBank/DDBJ databases">
        <title>Genome sequence of Iodobacter sp. strain PCH194 isolated from Indian Trans-Himalaya.</title>
        <authorList>
            <person name="Kumar V."/>
            <person name="Thakur V."/>
            <person name="Kumar S."/>
            <person name="Singh D."/>
        </authorList>
    </citation>
    <scope>NUCLEOTIDE SEQUENCE [LARGE SCALE GENOMIC DNA]</scope>
    <source>
        <strain evidence="2 3">PCH194</strain>
    </source>
</reference>
<dbReference type="InterPro" id="IPR025500">
    <property type="entry name" value="DUF4390"/>
</dbReference>
<feature type="transmembrane region" description="Helical" evidence="1">
    <location>
        <begin position="20"/>
        <end position="40"/>
    </location>
</feature>
<dbReference type="AlphaFoldDB" id="A0A7G3G7K2"/>
<dbReference type="EMBL" id="CP025781">
    <property type="protein sequence ID" value="QBC43013.1"/>
    <property type="molecule type" value="Genomic_DNA"/>
</dbReference>
<name>A0A7G3G7K2_9NEIS</name>
<dbReference type="KEGG" id="ifl:C1H71_05255"/>
<dbReference type="Pfam" id="PF14334">
    <property type="entry name" value="DUF4390"/>
    <property type="match status" value="1"/>
</dbReference>
<protein>
    <recommendedName>
        <fullName evidence="4">DUF4390 domain-containing protein</fullName>
    </recommendedName>
</protein>